<evidence type="ECO:0000313" key="2">
    <source>
        <dbReference type="Proteomes" id="UP000027238"/>
    </source>
</evidence>
<organism evidence="1 2">
    <name type="scientific">Colletotrichum sublineola</name>
    <name type="common">Sorghum anthracnose fungus</name>
    <dbReference type="NCBI Taxonomy" id="1173701"/>
    <lineage>
        <taxon>Eukaryota</taxon>
        <taxon>Fungi</taxon>
        <taxon>Dikarya</taxon>
        <taxon>Ascomycota</taxon>
        <taxon>Pezizomycotina</taxon>
        <taxon>Sordariomycetes</taxon>
        <taxon>Hypocreomycetidae</taxon>
        <taxon>Glomerellales</taxon>
        <taxon>Glomerellaceae</taxon>
        <taxon>Colletotrichum</taxon>
        <taxon>Colletotrichum graminicola species complex</taxon>
    </lineage>
</organism>
<sequence>MAASPSLSSPDNPLGCKFSRSSRGVLLLLSGPAAWDSVSLDEQTAFRDNPLDTLKKTQFEECNRGIGMLQHKLQMTKVGRLRETQTSALVEDSQWYHYQARRPRTYKVQDP</sequence>
<reference evidence="2" key="1">
    <citation type="journal article" date="2014" name="Genome Announc.">
        <title>Draft genome sequence of Colletotrichum sublineola, a destructive pathogen of cultivated sorghum.</title>
        <authorList>
            <person name="Baroncelli R."/>
            <person name="Sanz-Martin J.M."/>
            <person name="Rech G.E."/>
            <person name="Sukno S.A."/>
            <person name="Thon M.R."/>
        </authorList>
    </citation>
    <scope>NUCLEOTIDE SEQUENCE [LARGE SCALE GENOMIC DNA]</scope>
    <source>
        <strain evidence="2">TX430BB</strain>
    </source>
</reference>
<gene>
    <name evidence="1" type="ORF">CSUB01_00980</name>
</gene>
<accession>A0A066X429</accession>
<dbReference type="EMBL" id="JMSE01001325">
    <property type="protein sequence ID" value="KDN62449.1"/>
    <property type="molecule type" value="Genomic_DNA"/>
</dbReference>
<evidence type="ECO:0000313" key="1">
    <source>
        <dbReference type="EMBL" id="KDN62449.1"/>
    </source>
</evidence>
<protein>
    <submittedName>
        <fullName evidence="1">Putative saccharopine dehydrogenase</fullName>
    </submittedName>
</protein>
<keyword evidence="2" id="KW-1185">Reference proteome</keyword>
<proteinExistence type="predicted"/>
<comment type="caution">
    <text evidence="1">The sequence shown here is derived from an EMBL/GenBank/DDBJ whole genome shotgun (WGS) entry which is preliminary data.</text>
</comment>
<dbReference type="AlphaFoldDB" id="A0A066X429"/>
<name>A0A066X429_COLSU</name>
<dbReference type="HOGENOM" id="CLU_2158222_0_0_1"/>
<dbReference type="Proteomes" id="UP000027238">
    <property type="component" value="Unassembled WGS sequence"/>
</dbReference>